<evidence type="ECO:0000313" key="1">
    <source>
        <dbReference type="Ensembl" id="ENSGMOP00000035921.1"/>
    </source>
</evidence>
<organism evidence="1 2">
    <name type="scientific">Gadus morhua</name>
    <name type="common">Atlantic cod</name>
    <dbReference type="NCBI Taxonomy" id="8049"/>
    <lineage>
        <taxon>Eukaryota</taxon>
        <taxon>Metazoa</taxon>
        <taxon>Chordata</taxon>
        <taxon>Craniata</taxon>
        <taxon>Vertebrata</taxon>
        <taxon>Euteleostomi</taxon>
        <taxon>Actinopterygii</taxon>
        <taxon>Neopterygii</taxon>
        <taxon>Teleostei</taxon>
        <taxon>Neoteleostei</taxon>
        <taxon>Acanthomorphata</taxon>
        <taxon>Zeiogadaria</taxon>
        <taxon>Gadariae</taxon>
        <taxon>Gadiformes</taxon>
        <taxon>Gadoidei</taxon>
        <taxon>Gadidae</taxon>
        <taxon>Gadus</taxon>
    </lineage>
</organism>
<dbReference type="Proteomes" id="UP000694546">
    <property type="component" value="Unassembled WGS sequence"/>
</dbReference>
<reference evidence="1" key="1">
    <citation type="submission" date="2025-08" db="UniProtKB">
        <authorList>
            <consortium name="Ensembl"/>
        </authorList>
    </citation>
    <scope>IDENTIFICATION</scope>
</reference>
<reference evidence="1" key="2">
    <citation type="submission" date="2025-09" db="UniProtKB">
        <authorList>
            <consortium name="Ensembl"/>
        </authorList>
    </citation>
    <scope>IDENTIFICATION</scope>
</reference>
<dbReference type="Ensembl" id="ENSGMOT00000042484.1">
    <property type="protein sequence ID" value="ENSGMOP00000035921.1"/>
    <property type="gene ID" value="ENSGMOG00000030592.1"/>
</dbReference>
<sequence length="61" mass="7138">HAAYIKCLLKTFMGWPFEEGCACTPEKVSNIKLTHYHLLTRSRRSVASDHRHNSEMIQHTR</sequence>
<protein>
    <submittedName>
        <fullName evidence="1">Uncharacterized protein</fullName>
    </submittedName>
</protein>
<accession>A0A8C5ASI0</accession>
<keyword evidence="2" id="KW-1185">Reference proteome</keyword>
<evidence type="ECO:0000313" key="2">
    <source>
        <dbReference type="Proteomes" id="UP000694546"/>
    </source>
</evidence>
<proteinExistence type="predicted"/>
<dbReference type="AlphaFoldDB" id="A0A8C5ASI0"/>
<name>A0A8C5ASI0_GADMO</name>